<dbReference type="AlphaFoldDB" id="A0AB34JDW3"/>
<feature type="region of interest" description="Disordered" evidence="2">
    <location>
        <begin position="759"/>
        <end position="807"/>
    </location>
</feature>
<feature type="compositionally biased region" description="Polar residues" evidence="2">
    <location>
        <begin position="997"/>
        <end position="1014"/>
    </location>
</feature>
<name>A0AB34JDW3_PRYPA</name>
<evidence type="ECO:0000256" key="2">
    <source>
        <dbReference type="SAM" id="MobiDB-lite"/>
    </source>
</evidence>
<feature type="compositionally biased region" description="Polar residues" evidence="2">
    <location>
        <begin position="608"/>
        <end position="624"/>
    </location>
</feature>
<keyword evidence="1" id="KW-0175">Coiled coil</keyword>
<gene>
    <name evidence="3" type="ORF">AB1Y20_022853</name>
</gene>
<dbReference type="EMBL" id="JBGBPQ010000009">
    <property type="protein sequence ID" value="KAL1519327.1"/>
    <property type="molecule type" value="Genomic_DNA"/>
</dbReference>
<feature type="compositionally biased region" description="Basic and acidic residues" evidence="2">
    <location>
        <begin position="759"/>
        <end position="769"/>
    </location>
</feature>
<evidence type="ECO:0000313" key="4">
    <source>
        <dbReference type="Proteomes" id="UP001515480"/>
    </source>
</evidence>
<evidence type="ECO:0008006" key="5">
    <source>
        <dbReference type="Google" id="ProtNLM"/>
    </source>
</evidence>
<sequence>MTSEGEAKPALHGGLEAALHTLLIPLHHAMQAALDAVMSVVDEEDAVLLYRCNRLAESCPDLLEACDLRRSSIHSLLRADFDALWRKVHSELAMRVEELSDTMLAGNRSMAVHAAGLQEELIRKSRLAAEMRVQQLLIEKDAERETALRNQAEHFIRRMETEKDEVVSELHSQSLMARAHGEAMKRQATRQVEEMKKSLSKAEHKLSIAQTALDRARVENAALERKIDDVRVAEREAHMQKIGLSTKIDMLEKQLDAMKQDLSDARQDKHDGRTELDHVKADAKQKERKLAARVDELEKTLRTREKQQKASVSEAQFKATIVVFRRELKLDDSANVVETVVPQKRPNSRESRTTRRKTTSRLSLMQEEKEDLPEDGNAPELAADKPAGKTSDKAMAKAVSGKAAADRVADQAARIAEEKERKYRHRLLEMEVALTESSELVNKYKTLLSRSHEELAELQLRMRQEQNSDCKKIAELERAHEDLKTRDLAKDKELNEVRERATYLEEQLNNRKREVQQLRQAQAQGVDFKRIAAQHTAHLQALSMLVSAKGEEQTRLDAARIRTVARQSSKKVRRELQTIVEEFVLKLHFLTRRSRRARGQQKGMQAVLATSSLSGGMSDATSPIQSRTKKDKKKRAAKSKRRKQKSRENSATLDQGQIVAIAARENELAEQLRQAELALEIAEQKNRDLEAQQSAAVLAAQQEMAEAMEKVAIQRRQAEDEHSIAAYLDEAIVQARTQLELRQAEVRLRQQELLQVQARAERELDRTPEEESSESTTTDGEGESDSEAPTTGRQESLTAPTSEGSAQWDLEAVAEQAIPIEYTHEDDEDSRRLQDSLHSIRVKMATKQAQLDALGEELGIEREKTAYLERQLQTLNTRSYGIQALPYELIQQLEHGCKGLVEHLRGQDTLTALHCCLLELLKMESHPHGVSTCRSPKTNASNEISSTSRSFELENLLYLRERQIEELTAKLPRSAHILTIAGNPRGRRLSHPVRPKTPSSMNSRPASPTGNDSSLRPRPATPGSPGSWGSSNDPQSERSSPHIVRPSTSAPSLKFGQRKGRMVGKINEHDSRYILGPEFRMKLPLDLQPVNLTHASLVVGPSSTRAVNKVGTRLGYGANQLVMPLPEVSPTSRYREKLAKHGLGDQQSPNNLGF</sequence>
<feature type="compositionally biased region" description="Basic and acidic residues" evidence="2">
    <location>
        <begin position="382"/>
        <end position="392"/>
    </location>
</feature>
<protein>
    <recommendedName>
        <fullName evidence="5">Cilia- and flagella-associated protein 157</fullName>
    </recommendedName>
</protein>
<feature type="region of interest" description="Disordered" evidence="2">
    <location>
        <begin position="341"/>
        <end position="392"/>
    </location>
</feature>
<feature type="region of interest" description="Disordered" evidence="2">
    <location>
        <begin position="266"/>
        <end position="287"/>
    </location>
</feature>
<feature type="compositionally biased region" description="Polar residues" evidence="2">
    <location>
        <begin position="788"/>
        <end position="805"/>
    </location>
</feature>
<feature type="compositionally biased region" description="Polar residues" evidence="2">
    <location>
        <begin position="932"/>
        <end position="946"/>
    </location>
</feature>
<dbReference type="Proteomes" id="UP001515480">
    <property type="component" value="Unassembled WGS sequence"/>
</dbReference>
<keyword evidence="4" id="KW-1185">Reference proteome</keyword>
<feature type="region of interest" description="Disordered" evidence="2">
    <location>
        <begin position="978"/>
        <end position="1059"/>
    </location>
</feature>
<feature type="region of interest" description="Disordered" evidence="2">
    <location>
        <begin position="595"/>
        <end position="651"/>
    </location>
</feature>
<proteinExistence type="predicted"/>
<feature type="coiled-coil region" evidence="1">
    <location>
        <begin position="494"/>
        <end position="524"/>
    </location>
</feature>
<comment type="caution">
    <text evidence="3">The sequence shown here is derived from an EMBL/GenBank/DDBJ whole genome shotgun (WGS) entry which is preliminary data.</text>
</comment>
<accession>A0AB34JDW3</accession>
<organism evidence="3 4">
    <name type="scientific">Prymnesium parvum</name>
    <name type="common">Toxic golden alga</name>
    <dbReference type="NCBI Taxonomy" id="97485"/>
    <lineage>
        <taxon>Eukaryota</taxon>
        <taxon>Haptista</taxon>
        <taxon>Haptophyta</taxon>
        <taxon>Prymnesiophyceae</taxon>
        <taxon>Prymnesiales</taxon>
        <taxon>Prymnesiaceae</taxon>
        <taxon>Prymnesium</taxon>
    </lineage>
</organism>
<feature type="region of interest" description="Disordered" evidence="2">
    <location>
        <begin position="927"/>
        <end position="946"/>
    </location>
</feature>
<feature type="compositionally biased region" description="Basic residues" evidence="2">
    <location>
        <begin position="985"/>
        <end position="994"/>
    </location>
</feature>
<feature type="coiled-coil region" evidence="1">
    <location>
        <begin position="441"/>
        <end position="468"/>
    </location>
</feature>
<evidence type="ECO:0000313" key="3">
    <source>
        <dbReference type="EMBL" id="KAL1519327.1"/>
    </source>
</evidence>
<reference evidence="3 4" key="1">
    <citation type="journal article" date="2024" name="Science">
        <title>Giant polyketide synthase enzymes in the biosynthesis of giant marine polyether toxins.</title>
        <authorList>
            <person name="Fallon T.R."/>
            <person name="Shende V.V."/>
            <person name="Wierzbicki I.H."/>
            <person name="Pendleton A.L."/>
            <person name="Watervoot N.F."/>
            <person name="Auber R.P."/>
            <person name="Gonzalez D.J."/>
            <person name="Wisecaver J.H."/>
            <person name="Moore B.S."/>
        </authorList>
    </citation>
    <scope>NUCLEOTIDE SEQUENCE [LARGE SCALE GENOMIC DNA]</scope>
    <source>
        <strain evidence="3 4">12B1</strain>
    </source>
</reference>
<feature type="compositionally biased region" description="Basic residues" evidence="2">
    <location>
        <begin position="627"/>
        <end position="645"/>
    </location>
</feature>
<evidence type="ECO:0000256" key="1">
    <source>
        <dbReference type="SAM" id="Coils"/>
    </source>
</evidence>